<evidence type="ECO:0000313" key="6">
    <source>
        <dbReference type="Proteomes" id="UP000095488"/>
    </source>
</evidence>
<dbReference type="Gene3D" id="1.10.10.60">
    <property type="entry name" value="Homeodomain-like"/>
    <property type="match status" value="2"/>
</dbReference>
<dbReference type="PROSITE" id="PS01124">
    <property type="entry name" value="HTH_ARAC_FAMILY_2"/>
    <property type="match status" value="1"/>
</dbReference>
<dbReference type="InterPro" id="IPR009057">
    <property type="entry name" value="Homeodomain-like_sf"/>
</dbReference>
<dbReference type="Gene3D" id="2.60.120.10">
    <property type="entry name" value="Jelly Rolls"/>
    <property type="match status" value="1"/>
</dbReference>
<dbReference type="PANTHER" id="PTHR43280">
    <property type="entry name" value="ARAC-FAMILY TRANSCRIPTIONAL REGULATOR"/>
    <property type="match status" value="1"/>
</dbReference>
<reference evidence="5 6" key="1">
    <citation type="submission" date="2015-09" db="EMBL/GenBank/DDBJ databases">
        <authorList>
            <consortium name="Pathogen Informatics"/>
        </authorList>
    </citation>
    <scope>NUCLEOTIDE SEQUENCE [LARGE SCALE GENOMIC DNA]</scope>
    <source>
        <strain evidence="5 6">2789STDY5834858</strain>
    </source>
</reference>
<evidence type="ECO:0000256" key="3">
    <source>
        <dbReference type="ARBA" id="ARBA00023163"/>
    </source>
</evidence>
<proteinExistence type="predicted"/>
<organism evidence="5 6">
    <name type="scientific">Sarcina ventriculi</name>
    <name type="common">Clostridium ventriculi</name>
    <dbReference type="NCBI Taxonomy" id="1267"/>
    <lineage>
        <taxon>Bacteria</taxon>
        <taxon>Bacillati</taxon>
        <taxon>Bacillota</taxon>
        <taxon>Clostridia</taxon>
        <taxon>Eubacteriales</taxon>
        <taxon>Clostridiaceae</taxon>
        <taxon>Sarcina</taxon>
    </lineage>
</organism>
<dbReference type="Pfam" id="PF02311">
    <property type="entry name" value="AraC_binding"/>
    <property type="match status" value="1"/>
</dbReference>
<comment type="caution">
    <text evidence="5">The sequence shown here is derived from an EMBL/GenBank/DDBJ whole genome shotgun (WGS) entry which is preliminary data.</text>
</comment>
<dbReference type="InterPro" id="IPR037923">
    <property type="entry name" value="HTH-like"/>
</dbReference>
<dbReference type="SMART" id="SM00342">
    <property type="entry name" value="HTH_ARAC"/>
    <property type="match status" value="1"/>
</dbReference>
<gene>
    <name evidence="5" type="primary">melR_4</name>
    <name evidence="5" type="ORF">ERS852473_01677</name>
</gene>
<feature type="domain" description="HTH araC/xylS-type" evidence="4">
    <location>
        <begin position="198"/>
        <end position="296"/>
    </location>
</feature>
<dbReference type="EMBL" id="CYZR01000005">
    <property type="protein sequence ID" value="CUO01756.1"/>
    <property type="molecule type" value="Genomic_DNA"/>
</dbReference>
<dbReference type="PANTHER" id="PTHR43280:SF2">
    <property type="entry name" value="HTH-TYPE TRANSCRIPTIONAL REGULATOR EXSA"/>
    <property type="match status" value="1"/>
</dbReference>
<protein>
    <submittedName>
        <fullName evidence="5">Melibiose operon regulatory protein</fullName>
    </submittedName>
</protein>
<keyword evidence="6" id="KW-1185">Reference proteome</keyword>
<keyword evidence="3" id="KW-0804">Transcription</keyword>
<dbReference type="Pfam" id="PF12833">
    <property type="entry name" value="HTH_18"/>
    <property type="match status" value="1"/>
</dbReference>
<dbReference type="InterPro" id="IPR020449">
    <property type="entry name" value="Tscrpt_reg_AraC-type_HTH"/>
</dbReference>
<dbReference type="RefSeq" id="WP_055259436.1">
    <property type="nucleotide sequence ID" value="NZ_CABIXL010000005.1"/>
</dbReference>
<evidence type="ECO:0000256" key="2">
    <source>
        <dbReference type="ARBA" id="ARBA00023125"/>
    </source>
</evidence>
<dbReference type="InterPro" id="IPR014710">
    <property type="entry name" value="RmlC-like_jellyroll"/>
</dbReference>
<dbReference type="PRINTS" id="PR00032">
    <property type="entry name" value="HTHARAC"/>
</dbReference>
<dbReference type="InterPro" id="IPR003313">
    <property type="entry name" value="AraC-bd"/>
</dbReference>
<keyword evidence="2" id="KW-0238">DNA-binding</keyword>
<dbReference type="InterPro" id="IPR018060">
    <property type="entry name" value="HTH_AraC"/>
</dbReference>
<keyword evidence="1" id="KW-0805">Transcription regulation</keyword>
<evidence type="ECO:0000259" key="4">
    <source>
        <dbReference type="PROSITE" id="PS01124"/>
    </source>
</evidence>
<dbReference type="PROSITE" id="PS00041">
    <property type="entry name" value="HTH_ARAC_FAMILY_1"/>
    <property type="match status" value="1"/>
</dbReference>
<accession>A0ABM9UR18</accession>
<evidence type="ECO:0000313" key="5">
    <source>
        <dbReference type="EMBL" id="CUO01756.1"/>
    </source>
</evidence>
<evidence type="ECO:0000256" key="1">
    <source>
        <dbReference type="ARBA" id="ARBA00023015"/>
    </source>
</evidence>
<dbReference type="SUPFAM" id="SSF46689">
    <property type="entry name" value="Homeodomain-like"/>
    <property type="match status" value="2"/>
</dbReference>
<name>A0ABM9UR18_SARVE</name>
<dbReference type="SUPFAM" id="SSF51215">
    <property type="entry name" value="Regulatory protein AraC"/>
    <property type="match status" value="1"/>
</dbReference>
<dbReference type="Proteomes" id="UP000095488">
    <property type="component" value="Unassembled WGS sequence"/>
</dbReference>
<sequence length="304" mass="36228">MDKSNLKELIKHGSIYFPCAAYIVENEQNGLFAKYHWHNELEIIHFKKGKFRFEVNMDKYIIEDECLCFINSEELHLVKGDYPCIESAVVFDLKMLSFNIFDLTESELINPLLTGKLKMPRFIYKKDVFWNDVYKEYEKIINIYKKNINNIDENCKKNVVSQIEIKIAILNILAVLYNNNLLVNECGNVDNYKIEYIKKVILYIENNYKRKICVKELAKEINMNEQYFCRFFKNIIGKSPMQYINEYRIKKSEELLKKTDMKIMQICLESGFNNMGNFINTFKKQTGLSPMKYRKDNKEDVIKM</sequence>
<dbReference type="InterPro" id="IPR018062">
    <property type="entry name" value="HTH_AraC-typ_CS"/>
</dbReference>